<sequence>MASKQLCVTARISLIVALFIISLQLLAYLTASSLQSPYTRDSRKGTPRLARQIPASELLSRHPTDTRGRIPKIFHQSWKTLELPARFRHWSLSCRRKHPDWEWVVWTDEDNLALVQKHFPWLEEAYRGLPGVIYQADLARNLYMYIYGGVYADLDTECLRPTEDLQRVHGSLFNQQDGIPVPATAIFGRMGNDPDFEHSIPNAWMASTPGHRFFLAALQDFMDLYNQTTREGPEFPDPESVTGPVALRDSLARYESNRVLHGPGISDAVAGLARGGPFPHTPAEEPRVLLLPSHALYAYSWGGDGEDVRDMCWVVNDGFDAGRCKERLDTRGRGSISITYWSHTHSPTGHDEENMKHITE</sequence>
<evidence type="ECO:0000256" key="3">
    <source>
        <dbReference type="SAM" id="Phobius"/>
    </source>
</evidence>
<dbReference type="PANTHER" id="PTHR32385">
    <property type="entry name" value="MANNOSYL PHOSPHORYLINOSITOL CERAMIDE SYNTHASE"/>
    <property type="match status" value="1"/>
</dbReference>
<dbReference type="Pfam" id="PF04488">
    <property type="entry name" value="Gly_transf_sug"/>
    <property type="match status" value="1"/>
</dbReference>
<evidence type="ECO:0000256" key="1">
    <source>
        <dbReference type="ARBA" id="ARBA00009003"/>
    </source>
</evidence>
<dbReference type="InterPro" id="IPR051706">
    <property type="entry name" value="Glycosyltransferase_domain"/>
</dbReference>
<protein>
    <submittedName>
        <fullName evidence="4">Glycosyltransferase sugar-binding region protein</fullName>
    </submittedName>
</protein>
<accession>A0A0A1V684</accession>
<evidence type="ECO:0000313" key="5">
    <source>
        <dbReference type="Proteomes" id="UP000030151"/>
    </source>
</evidence>
<dbReference type="AlphaFoldDB" id="A0A0A1V684"/>
<dbReference type="GO" id="GO:0016020">
    <property type="term" value="C:membrane"/>
    <property type="evidence" value="ECO:0007669"/>
    <property type="project" value="GOC"/>
</dbReference>
<dbReference type="EMBL" id="JELW01000002">
    <property type="protein sequence ID" value="EXV05053.1"/>
    <property type="molecule type" value="Genomic_DNA"/>
</dbReference>
<dbReference type="eggNOG" id="ENOG502S433">
    <property type="taxonomic scope" value="Eukaryota"/>
</dbReference>
<comment type="caution">
    <text evidence="4">The sequence shown here is derived from an EMBL/GenBank/DDBJ whole genome shotgun (WGS) entry which is preliminary data.</text>
</comment>
<organism evidence="4 5">
    <name type="scientific">Metarhizium robertsii</name>
    <dbReference type="NCBI Taxonomy" id="568076"/>
    <lineage>
        <taxon>Eukaryota</taxon>
        <taxon>Fungi</taxon>
        <taxon>Dikarya</taxon>
        <taxon>Ascomycota</taxon>
        <taxon>Pezizomycotina</taxon>
        <taxon>Sordariomycetes</taxon>
        <taxon>Hypocreomycetidae</taxon>
        <taxon>Hypocreales</taxon>
        <taxon>Clavicipitaceae</taxon>
        <taxon>Metarhizium</taxon>
    </lineage>
</organism>
<dbReference type="InterPro" id="IPR029044">
    <property type="entry name" value="Nucleotide-diphossugar_trans"/>
</dbReference>
<reference evidence="4 5" key="1">
    <citation type="submission" date="2014-02" db="EMBL/GenBank/DDBJ databases">
        <title>The genome sequence of the entomopathogenic fungus Metarhizium robertsii ARSEF 2575.</title>
        <authorList>
            <person name="Giuliano Garisto Donzelli B."/>
            <person name="Roe B.A."/>
            <person name="Macmil S.L."/>
            <person name="Krasnoff S.B."/>
            <person name="Gibson D.M."/>
        </authorList>
    </citation>
    <scope>NUCLEOTIDE SEQUENCE [LARGE SCALE GENOMIC DNA]</scope>
    <source>
        <strain evidence="4 5">ARSEF 2575</strain>
    </source>
</reference>
<dbReference type="InterPro" id="IPR007577">
    <property type="entry name" value="GlycoTrfase_DXD_sugar-bd_CS"/>
</dbReference>
<keyword evidence="3" id="KW-0472">Membrane</keyword>
<dbReference type="SUPFAM" id="SSF53448">
    <property type="entry name" value="Nucleotide-diphospho-sugar transferases"/>
    <property type="match status" value="1"/>
</dbReference>
<proteinExistence type="inferred from homology"/>
<dbReference type="GO" id="GO:0000030">
    <property type="term" value="F:mannosyltransferase activity"/>
    <property type="evidence" value="ECO:0007669"/>
    <property type="project" value="TreeGrafter"/>
</dbReference>
<dbReference type="Gene3D" id="3.90.550.20">
    <property type="match status" value="1"/>
</dbReference>
<dbReference type="Proteomes" id="UP000030151">
    <property type="component" value="Unassembled WGS sequence"/>
</dbReference>
<dbReference type="GO" id="GO:0051999">
    <property type="term" value="P:mannosyl-inositol phosphorylceramide biosynthetic process"/>
    <property type="evidence" value="ECO:0007669"/>
    <property type="project" value="TreeGrafter"/>
</dbReference>
<keyword evidence="3" id="KW-1133">Transmembrane helix</keyword>
<comment type="similarity">
    <text evidence="1">Belongs to the glycosyltransferase 32 family.</text>
</comment>
<dbReference type="OrthoDB" id="4948908at2759"/>
<dbReference type="PANTHER" id="PTHR32385:SF23">
    <property type="entry name" value="NUCLEOTIDE-DIPHOSPHO-SUGAR TRANSFERASE"/>
    <property type="match status" value="1"/>
</dbReference>
<feature type="transmembrane region" description="Helical" evidence="3">
    <location>
        <begin position="12"/>
        <end position="31"/>
    </location>
</feature>
<keyword evidence="2 4" id="KW-0808">Transferase</keyword>
<name>A0A0A1V684_9HYPO</name>
<dbReference type="HOGENOM" id="CLU_051866_1_1_1"/>
<keyword evidence="3" id="KW-0812">Transmembrane</keyword>
<gene>
    <name evidence="4" type="ORF">X797_002740</name>
</gene>
<evidence type="ECO:0000313" key="4">
    <source>
        <dbReference type="EMBL" id="EXV05053.1"/>
    </source>
</evidence>
<evidence type="ECO:0000256" key="2">
    <source>
        <dbReference type="ARBA" id="ARBA00022679"/>
    </source>
</evidence>